<feature type="compositionally biased region" description="Basic residues" evidence="3">
    <location>
        <begin position="190"/>
        <end position="200"/>
    </location>
</feature>
<keyword evidence="1" id="KW-0547">Nucleotide-binding</keyword>
<dbReference type="AlphaFoldDB" id="A0A0R3UFS7"/>
<reference evidence="6" key="2">
    <citation type="submission" date="2019-11" db="UniProtKB">
        <authorList>
            <consortium name="WormBaseParasite"/>
        </authorList>
    </citation>
    <scope>IDENTIFICATION</scope>
</reference>
<evidence type="ECO:0000256" key="1">
    <source>
        <dbReference type="ARBA" id="ARBA00022741"/>
    </source>
</evidence>
<dbReference type="GO" id="GO:0003924">
    <property type="term" value="F:GTPase activity"/>
    <property type="evidence" value="ECO:0007669"/>
    <property type="project" value="InterPro"/>
</dbReference>
<evidence type="ECO:0000256" key="3">
    <source>
        <dbReference type="SAM" id="MobiDB-lite"/>
    </source>
</evidence>
<dbReference type="SMART" id="SM00176">
    <property type="entry name" value="RAN"/>
    <property type="match status" value="1"/>
</dbReference>
<dbReference type="SMART" id="SM00175">
    <property type="entry name" value="RAB"/>
    <property type="match status" value="1"/>
</dbReference>
<feature type="region of interest" description="Disordered" evidence="3">
    <location>
        <begin position="176"/>
        <end position="200"/>
    </location>
</feature>
<keyword evidence="5" id="KW-1185">Reference proteome</keyword>
<dbReference type="FunFam" id="3.40.50.300:FF:002309">
    <property type="entry name" value="Ras-related protein Ral-A"/>
    <property type="match status" value="1"/>
</dbReference>
<name>A0A0R3UFS7_MESCO</name>
<reference evidence="4 5" key="1">
    <citation type="submission" date="2018-10" db="EMBL/GenBank/DDBJ databases">
        <authorList>
            <consortium name="Pathogen Informatics"/>
        </authorList>
    </citation>
    <scope>NUCLEOTIDE SEQUENCE [LARGE SCALE GENOMIC DNA]</scope>
</reference>
<dbReference type="NCBIfam" id="TIGR00231">
    <property type="entry name" value="small_GTP"/>
    <property type="match status" value="1"/>
</dbReference>
<dbReference type="GO" id="GO:0007165">
    <property type="term" value="P:signal transduction"/>
    <property type="evidence" value="ECO:0007669"/>
    <property type="project" value="InterPro"/>
</dbReference>
<dbReference type="InterPro" id="IPR001806">
    <property type="entry name" value="Small_GTPase"/>
</dbReference>
<dbReference type="Gene3D" id="3.40.50.300">
    <property type="entry name" value="P-loop containing nucleotide triphosphate hydrolases"/>
    <property type="match status" value="1"/>
</dbReference>
<evidence type="ECO:0000256" key="2">
    <source>
        <dbReference type="ARBA" id="ARBA00023134"/>
    </source>
</evidence>
<feature type="compositionally biased region" description="Polar residues" evidence="3">
    <location>
        <begin position="178"/>
        <end position="189"/>
    </location>
</feature>
<dbReference type="SUPFAM" id="SSF52540">
    <property type="entry name" value="P-loop containing nucleoside triphosphate hydrolases"/>
    <property type="match status" value="1"/>
</dbReference>
<dbReference type="InterPro" id="IPR027417">
    <property type="entry name" value="P-loop_NTPase"/>
</dbReference>
<dbReference type="PROSITE" id="PS51419">
    <property type="entry name" value="RAB"/>
    <property type="match status" value="1"/>
</dbReference>
<evidence type="ECO:0000313" key="6">
    <source>
        <dbReference type="WBParaSite" id="MCU_001182-RA"/>
    </source>
</evidence>
<dbReference type="Proteomes" id="UP000267029">
    <property type="component" value="Unassembled WGS sequence"/>
</dbReference>
<dbReference type="STRING" id="53468.A0A0R3UFS7"/>
<sequence length="200" mass="23009">MSQQQQQQNCIRLIVAGVGGVGKSALTLYFMYEEFVEDYEPTRADSYCKKISFGSEDIQLHILDTAGQEDYAGIRDTFYRNSEGFLLLFDVTDRQSFTSLGEFVEHILRVKHTDNVPMLICGNKVDLVESRKVSPEEAEEFCRKCNVPYLETSAKTNKNVKNAFLTLAREVYQRKLAQRQQHQPGQPTKQGRKRKRCNIL</sequence>
<dbReference type="SMART" id="SM00173">
    <property type="entry name" value="RAS"/>
    <property type="match status" value="1"/>
</dbReference>
<dbReference type="PANTHER" id="PTHR24070">
    <property type="entry name" value="RAS, DI-RAS, AND RHEB FAMILY MEMBERS OF SMALL GTPASE SUPERFAMILY"/>
    <property type="match status" value="1"/>
</dbReference>
<dbReference type="PROSITE" id="PS51420">
    <property type="entry name" value="RHO"/>
    <property type="match status" value="1"/>
</dbReference>
<dbReference type="OrthoDB" id="5976022at2759"/>
<dbReference type="WBParaSite" id="MCU_001182-RA">
    <property type="protein sequence ID" value="MCU_001182-RA"/>
    <property type="gene ID" value="MCU_001182"/>
</dbReference>
<proteinExistence type="predicted"/>
<gene>
    <name evidence="4" type="ORF">MCOS_LOCUS5998</name>
</gene>
<dbReference type="EMBL" id="UXSR01005227">
    <property type="protein sequence ID" value="VDD79995.1"/>
    <property type="molecule type" value="Genomic_DNA"/>
</dbReference>
<dbReference type="GO" id="GO:0016020">
    <property type="term" value="C:membrane"/>
    <property type="evidence" value="ECO:0007669"/>
    <property type="project" value="InterPro"/>
</dbReference>
<organism evidence="4 5">
    <name type="scientific">Mesocestoides corti</name>
    <name type="common">Flatworm</name>
    <dbReference type="NCBI Taxonomy" id="53468"/>
    <lineage>
        <taxon>Eukaryota</taxon>
        <taxon>Metazoa</taxon>
        <taxon>Spiralia</taxon>
        <taxon>Lophotrochozoa</taxon>
        <taxon>Platyhelminthes</taxon>
        <taxon>Cestoda</taxon>
        <taxon>Eucestoda</taxon>
        <taxon>Cyclophyllidea</taxon>
        <taxon>Mesocestoididae</taxon>
        <taxon>Mesocestoides</taxon>
    </lineage>
</organism>
<accession>A0A0R3UFS7</accession>
<dbReference type="PRINTS" id="PR00449">
    <property type="entry name" value="RASTRNSFRMNG"/>
</dbReference>
<evidence type="ECO:0000313" key="5">
    <source>
        <dbReference type="Proteomes" id="UP000267029"/>
    </source>
</evidence>
<dbReference type="CDD" id="cd04139">
    <property type="entry name" value="RalA_RalB"/>
    <property type="match status" value="1"/>
</dbReference>
<dbReference type="GO" id="GO:0005525">
    <property type="term" value="F:GTP binding"/>
    <property type="evidence" value="ECO:0007669"/>
    <property type="project" value="UniProtKB-KW"/>
</dbReference>
<keyword evidence="2" id="KW-0342">GTP-binding</keyword>
<evidence type="ECO:0000313" key="4">
    <source>
        <dbReference type="EMBL" id="VDD79995.1"/>
    </source>
</evidence>
<dbReference type="InterPro" id="IPR005225">
    <property type="entry name" value="Small_GTP-bd"/>
</dbReference>
<dbReference type="PROSITE" id="PS51421">
    <property type="entry name" value="RAS"/>
    <property type="match status" value="1"/>
</dbReference>
<dbReference type="Pfam" id="PF00071">
    <property type="entry name" value="Ras"/>
    <property type="match status" value="1"/>
</dbReference>
<dbReference type="InterPro" id="IPR020849">
    <property type="entry name" value="Small_GTPase_Ras-type"/>
</dbReference>
<protein>
    <submittedName>
        <fullName evidence="6">Small monomeric GTPase</fullName>
    </submittedName>
</protein>
<dbReference type="SMART" id="SM00174">
    <property type="entry name" value="RHO"/>
    <property type="match status" value="1"/>
</dbReference>